<accession>A0A9P5DWH2</accession>
<dbReference type="AlphaFoldDB" id="A0A9P5DWH2"/>
<evidence type="ECO:0000313" key="2">
    <source>
        <dbReference type="EMBL" id="KAF4336883.1"/>
    </source>
</evidence>
<reference evidence="2" key="2">
    <citation type="submission" date="2020-02" db="EMBL/GenBank/DDBJ databases">
        <title>Identification and distribution of gene clusters putatively required for synthesis of sphingolipid metabolism inhibitors in phylogenetically diverse species of the filamentous fungus Fusarium.</title>
        <authorList>
            <person name="Kim H.-S."/>
            <person name="Busman M."/>
            <person name="Brown D.W."/>
            <person name="Divon H."/>
            <person name="Uhlig S."/>
            <person name="Proctor R.H."/>
        </authorList>
    </citation>
    <scope>NUCLEOTIDE SEQUENCE</scope>
    <source>
        <strain evidence="2">NRRL 25174</strain>
    </source>
</reference>
<gene>
    <name evidence="2" type="ORF">FBEOM_9263</name>
</gene>
<reference evidence="2" key="1">
    <citation type="journal article" date="2017" name="Mycologia">
        <title>Fusarium algeriense, sp. nov., a novel toxigenic crown rot pathogen of durum wheat from Algeria is nested in the Fusarium burgessii species complex.</title>
        <authorList>
            <person name="Laraba I."/>
            <person name="Keddad A."/>
            <person name="Boureghda H."/>
            <person name="Abdallah N."/>
            <person name="Vaughan M.M."/>
            <person name="Proctor R.H."/>
            <person name="Busman M."/>
            <person name="O'Donnell K."/>
        </authorList>
    </citation>
    <scope>NUCLEOTIDE SEQUENCE</scope>
    <source>
        <strain evidence="2">NRRL 25174</strain>
    </source>
</reference>
<protein>
    <submittedName>
        <fullName evidence="2">TPR domain protein</fullName>
    </submittedName>
</protein>
<comment type="caution">
    <text evidence="2">The sequence shown here is derived from an EMBL/GenBank/DDBJ whole genome shotgun (WGS) entry which is preliminary data.</text>
</comment>
<evidence type="ECO:0000313" key="3">
    <source>
        <dbReference type="Proteomes" id="UP000730481"/>
    </source>
</evidence>
<dbReference type="Proteomes" id="UP000730481">
    <property type="component" value="Unassembled WGS sequence"/>
</dbReference>
<dbReference type="InterPro" id="IPR024983">
    <property type="entry name" value="CHAT_dom"/>
</dbReference>
<feature type="domain" description="CHAT" evidence="1">
    <location>
        <begin position="850"/>
        <end position="1153"/>
    </location>
</feature>
<sequence>MAEIEEMKAALESFPSHDGPEKAAALNELAKAQWRTALQENDGHLLQEAIATIQQAVTMSETLPDKQAAYLNNLGIFLTDLATMSKNATALEQSVQALERGIRCAPDHLKCTLLLNLANTLRTRYGSRSPGDINDLHLAISTYRRGLGANPTPSNKPKLLNGLGGSLLDRSKALHSLDDLKEACDTARKAIEESDDNHPFRAVFLDTYAYVLAGLFDFQPSMGILDASISWAQQAITIAKEKGSHKLPLFVGNLASSLLRRHRINGSVPDLEDAIGMLETILQTIVSSDPAWQLCSLSYSLALQYRFERSGAHEDIESCVENLEELRVQVTEQDPFWPRIQSAFADALILRSEVDAAVGDLDTAVQILKDAADHLSNNTLDASTVYGNLSVALLARFELRGSMDDLDLSRNTAERALDLLSPESIDYTIALATCASAFQRSFEETDDDAFLDAAIDFYEEAVTRETVWTRLRPGRLIALGFSLQLRYGRHKRESDWAKCYTVCKEAVDLSVNSPTIYLALGQQGGAFLEKARVESDTSKRGIQLHQAISSLDQSLNMMPAHHIYRAPWLNNLGLAYEMLYKDSGDQEAYMRGLACYVEAAELSTAAPFQRVTAVYRALVLAGRSDIHISSKLARLAIRLMPTLSPRLLKRQDQSSMISMFSGLGSYCTAILLEAGHDVVGAVNALEASRGVMSSLLIDTRTDLTALQERDESLAEQFADLCSKLDSKSDRPSQLAHGGEPFDMTSESRIVAAKAFDKIVAKIRELDGFHNFLQPPNATGYQAVAASSHIVFLNVASFRCDALVISSGRIWNIPLEKLNQEDAVKKANTLMDAIRHDKPETRTSTNDHIRELLSWLWATVVNPIQSELQPTRGETKIRVCWIPTGVMTNFPIHAAADEVSGDNAMDTIISSYGTTIKAITFSQQKLARLSGHKGQALLVSMKETPGEAGLPLAEEEAKSLLSLLHPLMPVTMFSNPPLQSNMTTPTKPRIIEGLETAAIALFSCHGVSDYHEPSSSRLLLSDWQSEPLTVADITAQRLPCARTAWLSACHAAVGRAPELLDEGIHLAAAFQLAGFPQVVGTLWQANDRRAMEVSRRVWEILIVKDGKLNFELMGEAVNTAVRELRESTKMSEYEDIDMEFDDEPFLWAPFVYIGL</sequence>
<dbReference type="SUPFAM" id="SSF48452">
    <property type="entry name" value="TPR-like"/>
    <property type="match status" value="2"/>
</dbReference>
<organism evidence="2 3">
    <name type="scientific">Fusarium beomiforme</name>
    <dbReference type="NCBI Taxonomy" id="44412"/>
    <lineage>
        <taxon>Eukaryota</taxon>
        <taxon>Fungi</taxon>
        <taxon>Dikarya</taxon>
        <taxon>Ascomycota</taxon>
        <taxon>Pezizomycotina</taxon>
        <taxon>Sordariomycetes</taxon>
        <taxon>Hypocreomycetidae</taxon>
        <taxon>Hypocreales</taxon>
        <taxon>Nectriaceae</taxon>
        <taxon>Fusarium</taxon>
        <taxon>Fusarium burgessii species complex</taxon>
    </lineage>
</organism>
<name>A0A9P5DWH2_9HYPO</name>
<evidence type="ECO:0000259" key="1">
    <source>
        <dbReference type="Pfam" id="PF12770"/>
    </source>
</evidence>
<dbReference type="OrthoDB" id="9991317at2759"/>
<dbReference type="Gene3D" id="1.25.40.10">
    <property type="entry name" value="Tetratricopeptide repeat domain"/>
    <property type="match status" value="2"/>
</dbReference>
<keyword evidence="3" id="KW-1185">Reference proteome</keyword>
<dbReference type="Pfam" id="PF12770">
    <property type="entry name" value="CHAT"/>
    <property type="match status" value="1"/>
</dbReference>
<proteinExistence type="predicted"/>
<dbReference type="InterPro" id="IPR011990">
    <property type="entry name" value="TPR-like_helical_dom_sf"/>
</dbReference>
<dbReference type="EMBL" id="PVQB02000465">
    <property type="protein sequence ID" value="KAF4336883.1"/>
    <property type="molecule type" value="Genomic_DNA"/>
</dbReference>